<dbReference type="Proteomes" id="UP000236379">
    <property type="component" value="Unassembled WGS sequence"/>
</dbReference>
<evidence type="ECO:0000256" key="1">
    <source>
        <dbReference type="SAM" id="Phobius"/>
    </source>
</evidence>
<keyword evidence="1" id="KW-1133">Transmembrane helix</keyword>
<sequence>MDGALGWVGAGLLLLAGAGWGAQLARGGVTWPALGLGLSTLGLGLTANAFLHGHDLPLIQGAVGALGASALLIFTRRD</sequence>
<keyword evidence="3" id="KW-1185">Reference proteome</keyword>
<dbReference type="EMBL" id="PPPD01000001">
    <property type="protein sequence ID" value="PNY81127.1"/>
    <property type="molecule type" value="Genomic_DNA"/>
</dbReference>
<protein>
    <submittedName>
        <fullName evidence="2">Uncharacterized protein</fullName>
    </submittedName>
</protein>
<proteinExistence type="predicted"/>
<dbReference type="RefSeq" id="WP_103311570.1">
    <property type="nucleotide sequence ID" value="NZ_PPPD01000001.1"/>
</dbReference>
<evidence type="ECO:0000313" key="2">
    <source>
        <dbReference type="EMBL" id="PNY81127.1"/>
    </source>
</evidence>
<comment type="caution">
    <text evidence="2">The sequence shown here is derived from an EMBL/GenBank/DDBJ whole genome shotgun (WGS) entry which is preliminary data.</text>
</comment>
<gene>
    <name evidence="2" type="ORF">CVO96_06825</name>
</gene>
<keyword evidence="1" id="KW-0812">Transmembrane</keyword>
<accession>A0A2K3UX67</accession>
<organism evidence="2 3">
    <name type="scientific">Deinococcus koreensis</name>
    <dbReference type="NCBI Taxonomy" id="2054903"/>
    <lineage>
        <taxon>Bacteria</taxon>
        <taxon>Thermotogati</taxon>
        <taxon>Deinococcota</taxon>
        <taxon>Deinococci</taxon>
        <taxon>Deinococcales</taxon>
        <taxon>Deinococcaceae</taxon>
        <taxon>Deinococcus</taxon>
    </lineage>
</organism>
<reference evidence="2 3" key="1">
    <citation type="submission" date="2018-01" db="EMBL/GenBank/DDBJ databases">
        <title>Deinococcus koreensis sp. nov., a radiation-resistant bacterium isolated from river water.</title>
        <authorList>
            <person name="Choi A."/>
        </authorList>
    </citation>
    <scope>NUCLEOTIDE SEQUENCE [LARGE SCALE GENOMIC DNA]</scope>
    <source>
        <strain evidence="2 3">SJW1-2</strain>
    </source>
</reference>
<evidence type="ECO:0000313" key="3">
    <source>
        <dbReference type="Proteomes" id="UP000236379"/>
    </source>
</evidence>
<name>A0A2K3UX67_9DEIO</name>
<dbReference type="AlphaFoldDB" id="A0A2K3UX67"/>
<feature type="transmembrane region" description="Helical" evidence="1">
    <location>
        <begin position="31"/>
        <end position="51"/>
    </location>
</feature>
<keyword evidence="1" id="KW-0472">Membrane</keyword>
<feature type="transmembrane region" description="Helical" evidence="1">
    <location>
        <begin position="58"/>
        <end position="75"/>
    </location>
</feature>